<dbReference type="InterPro" id="IPR025202">
    <property type="entry name" value="PLD-like_dom"/>
</dbReference>
<dbReference type="GO" id="GO:0005524">
    <property type="term" value="F:ATP binding"/>
    <property type="evidence" value="ECO:0007669"/>
    <property type="project" value="InterPro"/>
</dbReference>
<keyword evidence="3" id="KW-0378">Hydrolase</keyword>
<dbReference type="InterPro" id="IPR001650">
    <property type="entry name" value="Helicase_C-like"/>
</dbReference>
<dbReference type="GO" id="GO:0005829">
    <property type="term" value="C:cytosol"/>
    <property type="evidence" value="ECO:0007669"/>
    <property type="project" value="TreeGrafter"/>
</dbReference>
<reference evidence="3" key="1">
    <citation type="submission" date="2017-10" db="EMBL/GenBank/DDBJ databases">
        <title>Kefir isolates.</title>
        <authorList>
            <person name="Kim Y."/>
            <person name="Blasche S."/>
        </authorList>
    </citation>
    <scope>NUCLEOTIDE SEQUENCE [LARGE SCALE GENOMIC DNA]</scope>
    <source>
        <strain evidence="3">OG2-2</strain>
    </source>
</reference>
<dbReference type="PROSITE" id="PS51194">
    <property type="entry name" value="HELICASE_CTER"/>
    <property type="match status" value="1"/>
</dbReference>
<proteinExistence type="predicted"/>
<dbReference type="Pfam" id="PF04851">
    <property type="entry name" value="ResIII"/>
    <property type="match status" value="1"/>
</dbReference>
<dbReference type="InterPro" id="IPR006935">
    <property type="entry name" value="Helicase/UvrB_N"/>
</dbReference>
<evidence type="ECO:0000313" key="3">
    <source>
        <dbReference type="EMBL" id="PEN15538.1"/>
    </source>
</evidence>
<dbReference type="InterPro" id="IPR014001">
    <property type="entry name" value="Helicase_ATP-bd"/>
</dbReference>
<dbReference type="AlphaFoldDB" id="A0A2A8D4J4"/>
<keyword evidence="4" id="KW-1185">Reference proteome</keyword>
<dbReference type="CDD" id="cd18799">
    <property type="entry name" value="SF2_C_EcoAI-like"/>
    <property type="match status" value="1"/>
</dbReference>
<dbReference type="EMBL" id="PDEV01000005">
    <property type="protein sequence ID" value="PEN15538.1"/>
    <property type="molecule type" value="Genomic_DNA"/>
</dbReference>
<dbReference type="PANTHER" id="PTHR47396:SF1">
    <property type="entry name" value="ATP-DEPENDENT HELICASE IRC3-RELATED"/>
    <property type="match status" value="1"/>
</dbReference>
<evidence type="ECO:0000259" key="1">
    <source>
        <dbReference type="PROSITE" id="PS51192"/>
    </source>
</evidence>
<gene>
    <name evidence="3" type="ORF">CRM92_09665</name>
</gene>
<dbReference type="SMART" id="SM00490">
    <property type="entry name" value="HELICc"/>
    <property type="match status" value="1"/>
</dbReference>
<dbReference type="SMART" id="SM00487">
    <property type="entry name" value="DEXDc"/>
    <property type="match status" value="1"/>
</dbReference>
<dbReference type="Gene3D" id="3.40.50.300">
    <property type="entry name" value="P-loop containing nucleotide triphosphate hydrolases"/>
    <property type="match status" value="2"/>
</dbReference>
<keyword evidence="3" id="KW-0067">ATP-binding</keyword>
<accession>A0A2A8D4J4</accession>
<feature type="domain" description="Helicase ATP-binding" evidence="1">
    <location>
        <begin position="334"/>
        <end position="475"/>
    </location>
</feature>
<evidence type="ECO:0000313" key="4">
    <source>
        <dbReference type="Proteomes" id="UP000219947"/>
    </source>
</evidence>
<dbReference type="Pfam" id="PF00271">
    <property type="entry name" value="Helicase_C"/>
    <property type="match status" value="1"/>
</dbReference>
<dbReference type="Pfam" id="PF13091">
    <property type="entry name" value="PLDc_2"/>
    <property type="match status" value="1"/>
</dbReference>
<dbReference type="Proteomes" id="UP000219947">
    <property type="component" value="Unassembled WGS sequence"/>
</dbReference>
<dbReference type="SUPFAM" id="SSF56024">
    <property type="entry name" value="Phospholipase D/nuclease"/>
    <property type="match status" value="1"/>
</dbReference>
<dbReference type="SUPFAM" id="SSF52540">
    <property type="entry name" value="P-loop containing nucleoside triphosphate hydrolases"/>
    <property type="match status" value="1"/>
</dbReference>
<dbReference type="Gene3D" id="3.30.870.10">
    <property type="entry name" value="Endonuclease Chain A"/>
    <property type="match status" value="1"/>
</dbReference>
<dbReference type="InterPro" id="IPR027417">
    <property type="entry name" value="P-loop_NTPase"/>
</dbReference>
<sequence>MNTTNGILPLGLYEHLKSTSLINSPIPEGARWQEETLTGKDHNIPELLAQFFSTQLIPALEGIKSPSEQVDLVNRMLALLPQGTSAQDNSLLTDPENNVIQLRELTLTEDTTKRPDIPLSDVALMTNTSKDLNLNTEIQKELESADRVDLLCSFLKMSGVNSLSQQLKAIKERGIPFRIITTTYMGATDRKAVDQLVKEYGAEVRISYQGDNTRLHAKAWLFHRNTGMSTGYVGSSNLSSAALTDGLEWNVRISSPITPGLIRQFEGLFESYWMSGDFTTYTSTEEEKQTLDTALAKADITGRKSKGLEHNINSSLLDVHPFPHQERMLEEIANARANGRHCNLAVAATGTGKTVFSALDYRRLCEQAGERLKLLFIAHRKEILDQARRTFGDVMHKGNFGELLTSGKKPEYNKAVFATIQTLSGAALENYAPDYFDVIIMDECHHIEANTWDRVFNYFEPREFVGLTATPEREDGVNIVEEYFDGHVATSIRLWDALEDNLLVPFQYFGIADGTDLRGISVQDGKYNDEALEDLYTKREAEGRLGIIVSELCEKVDNPFRMKALGFCVSVKHAEYMAQKFNEVGIPAAHLVGTDSSDHRTEVMKNLMDDNHELTTIFTVDLFNEGIDIPNIDTLLMLRPTQSLTLFTQQLGRGLRRSPQKSVLTVLDFVGHQNKKFMIHQKYRAFARNGVLTVQDVENPALPSGCYFSLDEMTQDQVIKKIRESLTPTKNVLVEKVKDYLEETQQSSSDIDARPTVIDFLDHYGMEPQHIYGRATQLSLPGVAKPVAMTWMSLQAATGLRPDLRKLFNDAVSIEVNKRVKTLSHVHDPFRVKAYVELLNTDIPERDMSDEQKRYAWMLLFSIWPNAKWEGSKEKFSLDEGLDTLRVRRGMLREVESLWQRNSALDTTSALPLFEGEGIPLRTHAYYSREELFAGLAGQEENFKVPGGVVSGVVPFVPSNTTALLVTLEKSEKHFSPATMYKDYAISASEFAWDSQSATTPESPMGQLFQHHEEQGRRIVLFARQARENALGSSPYMCLGTVKYLSHEGSKPMHIRWSLDRPMPAAMFQIAKIAS</sequence>
<protein>
    <submittedName>
        <fullName evidence="3">Helicase</fullName>
    </submittedName>
</protein>
<keyword evidence="3" id="KW-0547">Nucleotide-binding</keyword>
<name>A0A2A8D4J4_9MICC</name>
<organism evidence="3 4">
    <name type="scientific">Rothia dentocariosa</name>
    <dbReference type="NCBI Taxonomy" id="2047"/>
    <lineage>
        <taxon>Bacteria</taxon>
        <taxon>Bacillati</taxon>
        <taxon>Actinomycetota</taxon>
        <taxon>Actinomycetes</taxon>
        <taxon>Micrococcales</taxon>
        <taxon>Micrococcaceae</taxon>
        <taxon>Rothia</taxon>
    </lineage>
</organism>
<dbReference type="GO" id="GO:0016787">
    <property type="term" value="F:hydrolase activity"/>
    <property type="evidence" value="ECO:0007669"/>
    <property type="project" value="InterPro"/>
</dbReference>
<dbReference type="InterPro" id="IPR021835">
    <property type="entry name" value="DUF3427"/>
</dbReference>
<dbReference type="Pfam" id="PF11907">
    <property type="entry name" value="DUF3427"/>
    <property type="match status" value="1"/>
</dbReference>
<dbReference type="GO" id="GO:0003677">
    <property type="term" value="F:DNA binding"/>
    <property type="evidence" value="ECO:0007669"/>
    <property type="project" value="InterPro"/>
</dbReference>
<dbReference type="InterPro" id="IPR050742">
    <property type="entry name" value="Helicase_Restrict-Modif_Enz"/>
</dbReference>
<dbReference type="RefSeq" id="WP_098043074.1">
    <property type="nucleotide sequence ID" value="NZ_JAOVAQ010000003.1"/>
</dbReference>
<dbReference type="PROSITE" id="PS51192">
    <property type="entry name" value="HELICASE_ATP_BIND_1"/>
    <property type="match status" value="1"/>
</dbReference>
<dbReference type="PANTHER" id="PTHR47396">
    <property type="entry name" value="TYPE I RESTRICTION ENZYME ECOKI R PROTEIN"/>
    <property type="match status" value="1"/>
</dbReference>
<keyword evidence="3" id="KW-0347">Helicase</keyword>
<dbReference type="CDD" id="cd18032">
    <property type="entry name" value="DEXHc_RE_I_III_res"/>
    <property type="match status" value="1"/>
</dbReference>
<dbReference type="CDD" id="cd09203">
    <property type="entry name" value="PLDc_N_DEXD_b1"/>
    <property type="match status" value="1"/>
</dbReference>
<dbReference type="GO" id="GO:0004386">
    <property type="term" value="F:helicase activity"/>
    <property type="evidence" value="ECO:0007669"/>
    <property type="project" value="UniProtKB-KW"/>
</dbReference>
<evidence type="ECO:0000259" key="2">
    <source>
        <dbReference type="PROSITE" id="PS51194"/>
    </source>
</evidence>
<feature type="domain" description="Helicase C-terminal" evidence="2">
    <location>
        <begin position="548"/>
        <end position="698"/>
    </location>
</feature>
<comment type="caution">
    <text evidence="3">The sequence shown here is derived from an EMBL/GenBank/DDBJ whole genome shotgun (WGS) entry which is preliminary data.</text>
</comment>